<gene>
    <name evidence="1" type="ORF">PACLA_8A058601</name>
</gene>
<dbReference type="InterPro" id="IPR043502">
    <property type="entry name" value="DNA/RNA_pol_sf"/>
</dbReference>
<dbReference type="PANTHER" id="PTHR47510:SF3">
    <property type="entry name" value="ENDO_EXONUCLEASE_PHOSPHATASE DOMAIN-CONTAINING PROTEIN"/>
    <property type="match status" value="1"/>
</dbReference>
<keyword evidence="2" id="KW-1185">Reference proteome</keyword>
<dbReference type="CDD" id="cd01650">
    <property type="entry name" value="RT_nLTR_like"/>
    <property type="match status" value="1"/>
</dbReference>
<dbReference type="OrthoDB" id="2717295at2759"/>
<accession>A0A6S7L4P7</accession>
<dbReference type="InterPro" id="IPR000477">
    <property type="entry name" value="RT_dom"/>
</dbReference>
<comment type="caution">
    <text evidence="1">The sequence shown here is derived from an EMBL/GenBank/DDBJ whole genome shotgun (WGS) entry which is preliminary data.</text>
</comment>
<dbReference type="PROSITE" id="PS50878">
    <property type="entry name" value="RT_POL"/>
    <property type="match status" value="1"/>
</dbReference>
<evidence type="ECO:0000313" key="2">
    <source>
        <dbReference type="Proteomes" id="UP001152795"/>
    </source>
</evidence>
<dbReference type="Pfam" id="PF00078">
    <property type="entry name" value="RVT_1"/>
    <property type="match status" value="1"/>
</dbReference>
<dbReference type="AlphaFoldDB" id="A0A6S7L4P7"/>
<organism evidence="1 2">
    <name type="scientific">Paramuricea clavata</name>
    <name type="common">Red gorgonian</name>
    <name type="synonym">Violescent sea-whip</name>
    <dbReference type="NCBI Taxonomy" id="317549"/>
    <lineage>
        <taxon>Eukaryota</taxon>
        <taxon>Metazoa</taxon>
        <taxon>Cnidaria</taxon>
        <taxon>Anthozoa</taxon>
        <taxon>Octocorallia</taxon>
        <taxon>Malacalcyonacea</taxon>
        <taxon>Plexauridae</taxon>
        <taxon>Paramuricea</taxon>
    </lineage>
</organism>
<sequence length="696" mass="79909">MGDVNANMLNILDVPRGHLCDIFQTYQLSQLIDEPTRTTSESSTLIDIFITTNKETIVHSGVYPLSISDHCLIYAVRKIGISKNKPKFITTRSFKHFNEEKFKTDLSKVDWPVTDMFDDVDKAWDNWKDKFISIVDNHAPLRTIRVRNKPVPWINNTIKFQLYQRDMLKKIAKRTGKPDDWTNYKKARNKTNSDVITAKRRYYQNKLNEFKDDSKGTWKTLNSLIGKPSKNTEINEIKIPSNVNDTLTNACDISNHFNKYFSQIGAKLAAEVPDYNVDPTKYLKKANSSFAFVEIEPEEVLKLLKKLDISKATGLDNISNKILKIAAPCIYGHLASLFNLSIKHNVFPIEWKSAKVFPIFKSGERSDSNNYRPISVLLGVSTLFERLVYNQIYAYLMKFDLINSRQFGFRSLHSTVTALLDLTNQWYYNIDRGMINGVLFLDLKKAFDTVDHNILLTKLSFLGICDKTLHWFKSYFTDRTQQCYVNGYLSGKVQVKSGVPQGLVLGPLLFLIYINDLTTSVNHGTARMYADDTNVSFSACVFSELQRQMKKDLEHLESWLIANKLTLNTVKTEYMVVGSKQRINSLVGDLTLSLNDISLRKVKSTKCLGVTIDEFLTWAEHIDNVIEKLAIGVSLLRRNRKVLKKCDLMNVYRAIVEPYFDYCCIIWDGISDYLALKLQKLQNRAARIITGADYSR</sequence>
<evidence type="ECO:0000313" key="1">
    <source>
        <dbReference type="EMBL" id="CAB4027439.1"/>
    </source>
</evidence>
<name>A0A6S7L4P7_PARCT</name>
<proteinExistence type="predicted"/>
<dbReference type="SUPFAM" id="SSF56672">
    <property type="entry name" value="DNA/RNA polymerases"/>
    <property type="match status" value="1"/>
</dbReference>
<dbReference type="PANTHER" id="PTHR47510">
    <property type="entry name" value="REVERSE TRANSCRIPTASE DOMAIN-CONTAINING PROTEIN"/>
    <property type="match status" value="1"/>
</dbReference>
<protein>
    <submittedName>
        <fullName evidence="1">Uncharacterized protein</fullName>
    </submittedName>
</protein>
<feature type="non-terminal residue" evidence="1">
    <location>
        <position position="696"/>
    </location>
</feature>
<reference evidence="1" key="1">
    <citation type="submission" date="2020-04" db="EMBL/GenBank/DDBJ databases">
        <authorList>
            <person name="Alioto T."/>
            <person name="Alioto T."/>
            <person name="Gomez Garrido J."/>
        </authorList>
    </citation>
    <scope>NUCLEOTIDE SEQUENCE</scope>
    <source>
        <strain evidence="1">A484AB</strain>
    </source>
</reference>
<dbReference type="EMBL" id="CACRXK020014800">
    <property type="protein sequence ID" value="CAB4027439.1"/>
    <property type="molecule type" value="Genomic_DNA"/>
</dbReference>
<dbReference type="Proteomes" id="UP001152795">
    <property type="component" value="Unassembled WGS sequence"/>
</dbReference>